<comment type="caution">
    <text evidence="11">The sequence shown here is derived from an EMBL/GenBank/DDBJ whole genome shotgun (WGS) entry which is preliminary data.</text>
</comment>
<comment type="catalytic activity">
    <reaction evidence="1 10">
        <text>Hydrolysis of (1-&gt;4)-alpha-D-glucosidic linkages in polysaccharides so as to remove successive maltose units from the non-reducing ends of the chains.</text>
        <dbReference type="EC" id="3.2.1.2"/>
    </reaction>
</comment>
<feature type="binding site" evidence="9">
    <location>
        <position position="123"/>
    </location>
    <ligand>
        <name>substrate</name>
    </ligand>
</feature>
<evidence type="ECO:0000256" key="1">
    <source>
        <dbReference type="ARBA" id="ARBA00000546"/>
    </source>
</evidence>
<dbReference type="OMA" id="DKYMRTD"/>
<reference evidence="11" key="1">
    <citation type="submission" date="2016-11" db="EMBL/GenBank/DDBJ databases">
        <title>The genome of Nicotiana attenuata.</title>
        <authorList>
            <person name="Xu S."/>
            <person name="Brockmoeller T."/>
            <person name="Gaquerel E."/>
            <person name="Navarro A."/>
            <person name="Kuhl H."/>
            <person name="Gase K."/>
            <person name="Ling Z."/>
            <person name="Zhou W."/>
            <person name="Kreitzer C."/>
            <person name="Stanke M."/>
            <person name="Tang H."/>
            <person name="Lyons E."/>
            <person name="Pandey P."/>
            <person name="Pandey S.P."/>
            <person name="Timmermann B."/>
            <person name="Baldwin I.T."/>
        </authorList>
    </citation>
    <scope>NUCLEOTIDE SEQUENCE [LARGE SCALE GENOMIC DNA]</scope>
    <source>
        <strain evidence="11">UT</strain>
    </source>
</reference>
<keyword evidence="7 10" id="KW-0624">Polysaccharide degradation</keyword>
<feature type="binding site" evidence="9">
    <location>
        <position position="163"/>
    </location>
    <ligand>
        <name>substrate</name>
    </ligand>
</feature>
<evidence type="ECO:0000256" key="4">
    <source>
        <dbReference type="ARBA" id="ARBA00022801"/>
    </source>
</evidence>
<dbReference type="Gene3D" id="3.20.20.80">
    <property type="entry name" value="Glycosidases"/>
    <property type="match status" value="1"/>
</dbReference>
<organism evidence="11 12">
    <name type="scientific">Nicotiana attenuata</name>
    <name type="common">Coyote tobacco</name>
    <dbReference type="NCBI Taxonomy" id="49451"/>
    <lineage>
        <taxon>Eukaryota</taxon>
        <taxon>Viridiplantae</taxon>
        <taxon>Streptophyta</taxon>
        <taxon>Embryophyta</taxon>
        <taxon>Tracheophyta</taxon>
        <taxon>Spermatophyta</taxon>
        <taxon>Magnoliopsida</taxon>
        <taxon>eudicotyledons</taxon>
        <taxon>Gunneridae</taxon>
        <taxon>Pentapetalae</taxon>
        <taxon>asterids</taxon>
        <taxon>lamiids</taxon>
        <taxon>Solanales</taxon>
        <taxon>Solanaceae</taxon>
        <taxon>Nicotianoideae</taxon>
        <taxon>Nicotianeae</taxon>
        <taxon>Nicotiana</taxon>
    </lineage>
</organism>
<accession>A0A1J6IJM7</accession>
<dbReference type="InterPro" id="IPR017853">
    <property type="entry name" value="GH"/>
</dbReference>
<evidence type="ECO:0000256" key="7">
    <source>
        <dbReference type="ARBA" id="ARBA00023326"/>
    </source>
</evidence>
<keyword evidence="4 10" id="KW-0378">Hydrolase</keyword>
<feature type="binding site" evidence="9">
    <location>
        <position position="370"/>
    </location>
    <ligand>
        <name>substrate</name>
    </ligand>
</feature>
<feature type="binding site" evidence="9">
    <location>
        <position position="365"/>
    </location>
    <ligand>
        <name>substrate</name>
    </ligand>
</feature>
<protein>
    <recommendedName>
        <fullName evidence="3 10">Beta-amylase</fullName>
        <ecNumber evidence="3 10">3.2.1.2</ecNumber>
    </recommendedName>
</protein>
<dbReference type="GO" id="GO:0080027">
    <property type="term" value="P:response to herbivore"/>
    <property type="evidence" value="ECO:0007669"/>
    <property type="project" value="EnsemblPlants"/>
</dbReference>
<evidence type="ECO:0000313" key="12">
    <source>
        <dbReference type="Proteomes" id="UP000187609"/>
    </source>
</evidence>
<feature type="active site" description="Proton donor" evidence="8">
    <location>
        <position position="256"/>
    </location>
</feature>
<dbReference type="GO" id="GO:0016161">
    <property type="term" value="F:beta-amylase activity"/>
    <property type="evidence" value="ECO:0007669"/>
    <property type="project" value="UniProtKB-EC"/>
</dbReference>
<feature type="binding site" evidence="9">
    <location>
        <begin position="451"/>
        <end position="452"/>
    </location>
    <ligand>
        <name>substrate</name>
    </ligand>
</feature>
<dbReference type="GO" id="GO:0005983">
    <property type="term" value="P:starch catabolic process"/>
    <property type="evidence" value="ECO:0007669"/>
    <property type="project" value="EnsemblPlants"/>
</dbReference>
<dbReference type="PANTHER" id="PTHR31352">
    <property type="entry name" value="BETA-AMYLASE 1, CHLOROPLASTIC"/>
    <property type="match status" value="1"/>
</dbReference>
<feature type="active site" description="Proton acceptor" evidence="8">
    <location>
        <position position="450"/>
    </location>
</feature>
<dbReference type="Proteomes" id="UP000187609">
    <property type="component" value="Unassembled WGS sequence"/>
</dbReference>
<gene>
    <name evidence="11" type="primary">BMY1</name>
    <name evidence="11" type="ORF">A4A49_21375</name>
</gene>
<name>A0A1J6IJM7_NICAT</name>
<feature type="binding site" evidence="9">
    <location>
        <position position="490"/>
    </location>
    <ligand>
        <name>substrate</name>
    </ligand>
</feature>
<evidence type="ECO:0000256" key="5">
    <source>
        <dbReference type="ARBA" id="ARBA00023277"/>
    </source>
</evidence>
<dbReference type="SMR" id="A0A1J6IJM7"/>
<proteinExistence type="inferred from homology"/>
<dbReference type="EMBL" id="MJEQ01037189">
    <property type="protein sequence ID" value="OIT00736.1"/>
    <property type="molecule type" value="Genomic_DNA"/>
</dbReference>
<dbReference type="OrthoDB" id="1660156at2759"/>
<evidence type="ECO:0000256" key="2">
    <source>
        <dbReference type="ARBA" id="ARBA00005652"/>
    </source>
</evidence>
<dbReference type="PANTHER" id="PTHR31352:SF40">
    <property type="entry name" value="BETA-AMYLASE 6"/>
    <property type="match status" value="1"/>
</dbReference>
<feature type="binding site" evidence="9">
    <location>
        <position position="171"/>
    </location>
    <ligand>
        <name>substrate</name>
    </ligand>
</feature>
<evidence type="ECO:0000256" key="8">
    <source>
        <dbReference type="PIRSR" id="PIRSR601554-1"/>
    </source>
</evidence>
<dbReference type="PRINTS" id="PR00750">
    <property type="entry name" value="BETAAMYLASE"/>
</dbReference>
<evidence type="ECO:0000256" key="3">
    <source>
        <dbReference type="ARBA" id="ARBA00012594"/>
    </source>
</evidence>
<keyword evidence="5 10" id="KW-0119">Carbohydrate metabolism</keyword>
<keyword evidence="12" id="KW-1185">Reference proteome</keyword>
<dbReference type="PRINTS" id="PR00842">
    <property type="entry name" value="GLHYDLASE14B"/>
</dbReference>
<dbReference type="EC" id="3.2.1.2" evidence="3 10"/>
<keyword evidence="6 10" id="KW-0326">Glycosidase</keyword>
<evidence type="ECO:0000256" key="10">
    <source>
        <dbReference type="RuleBase" id="RU000509"/>
    </source>
</evidence>
<sequence length="578" mass="65537">MNINMASIGTSKLGVTPEVMGFSHQELSLVMFKKFKLARKQLLQQNLTFTNRRKTGIAQAIAPEATKATGATSSSVPLANYVPVYVMLPLDVISLDNVFRNQDKYEKQFKELRAAGVDGIMVDVWWGIVEANGPRQYDWSAYRSLFQHVQKTGLKIQAIMSFHQCGGNIGDDVYIPIPKWVLTIGENNPDIFYTNQAGTRNKECLSLAVDNQPLFESRTAVQMYSDYMRSFRENMSDFLEAGSIVDIEIGLGPAGELRYPAYTQSQGWEFPGIGEFQCYDKYMRTDFKEAVTKAGYPQWDLPDDAGTYNDIPVKTGFFGPNGTYLTEKGKFFLTWYSSKLLLHGDQILDEANKAFLGCKVKLSAKVAGIHWWYKDASHAAELTSGYYNLDNRDGYRPIARMMSRHHGTLNFTCLEMRNSEQPAYAKSGPQELVQQVLSVGWKENIDVAGENALSRYDSYAYNQILLNARPNGINNNGPPKLKMAGLTYLRLSEKLLQRRNFNTFKTFVKKMHADLDYCPEYEKPAPLGRSKMEISMDELLTATQRTKPFPWDEQTDARIGGILAEYWDTLLNKFFLSN</sequence>
<evidence type="ECO:0000256" key="9">
    <source>
        <dbReference type="PIRSR" id="PIRSR601554-2"/>
    </source>
</evidence>
<dbReference type="InterPro" id="IPR001554">
    <property type="entry name" value="Glyco_hydro_14"/>
</dbReference>
<dbReference type="KEGG" id="nau:109229184"/>
<dbReference type="GeneID" id="109229184"/>
<dbReference type="AlphaFoldDB" id="A0A1J6IJM7"/>
<dbReference type="Gramene" id="OIT00736">
    <property type="protein sequence ID" value="OIT00736"/>
    <property type="gene ID" value="A4A49_21375"/>
</dbReference>
<evidence type="ECO:0000313" key="11">
    <source>
        <dbReference type="EMBL" id="OIT00736.1"/>
    </source>
</evidence>
<dbReference type="STRING" id="49451.A0A1J6IJM7"/>
<dbReference type="InterPro" id="IPR001371">
    <property type="entry name" value="Glyco_hydro_14B_pln"/>
</dbReference>
<dbReference type="FunFam" id="3.20.20.80:FF:000066">
    <property type="entry name" value="Beta-amylase"/>
    <property type="match status" value="1"/>
</dbReference>
<evidence type="ECO:0000256" key="6">
    <source>
        <dbReference type="ARBA" id="ARBA00023295"/>
    </source>
</evidence>
<feature type="binding site" evidence="9">
    <location>
        <position position="412"/>
    </location>
    <ligand>
        <name>substrate</name>
    </ligand>
</feature>
<dbReference type="Pfam" id="PF01373">
    <property type="entry name" value="Glyco_hydro_14"/>
    <property type="match status" value="1"/>
</dbReference>
<dbReference type="SUPFAM" id="SSF51445">
    <property type="entry name" value="(Trans)glycosidases"/>
    <property type="match status" value="1"/>
</dbReference>
<comment type="similarity">
    <text evidence="2 10">Belongs to the glycosyl hydrolase 14 family.</text>
</comment>